<evidence type="ECO:0000256" key="2">
    <source>
        <dbReference type="SAM" id="SignalP"/>
    </source>
</evidence>
<accession>A0A8H6FHP8</accession>
<feature type="compositionally biased region" description="Polar residues" evidence="1">
    <location>
        <begin position="664"/>
        <end position="674"/>
    </location>
</feature>
<dbReference type="GeneID" id="59293356"/>
<feature type="compositionally biased region" description="Gly residues" evidence="1">
    <location>
        <begin position="772"/>
        <end position="801"/>
    </location>
</feature>
<feature type="compositionally biased region" description="Polar residues" evidence="1">
    <location>
        <begin position="595"/>
        <end position="609"/>
    </location>
</feature>
<dbReference type="OrthoDB" id="3944128at2759"/>
<keyword evidence="4" id="KW-1185">Reference proteome</keyword>
<dbReference type="Proteomes" id="UP000578531">
    <property type="component" value="Unassembled WGS sequence"/>
</dbReference>
<feature type="region of interest" description="Disordered" evidence="1">
    <location>
        <begin position="551"/>
        <end position="609"/>
    </location>
</feature>
<evidence type="ECO:0000313" key="4">
    <source>
        <dbReference type="Proteomes" id="UP000578531"/>
    </source>
</evidence>
<keyword evidence="2" id="KW-0732">Signal</keyword>
<proteinExistence type="predicted"/>
<feature type="compositionally biased region" description="Polar residues" evidence="1">
    <location>
        <begin position="716"/>
        <end position="744"/>
    </location>
</feature>
<feature type="region of interest" description="Disordered" evidence="1">
    <location>
        <begin position="623"/>
        <end position="846"/>
    </location>
</feature>
<gene>
    <name evidence="3" type="ORF">HO173_011714</name>
</gene>
<feature type="compositionally biased region" description="Polar residues" evidence="1">
    <location>
        <begin position="827"/>
        <end position="846"/>
    </location>
</feature>
<sequence>MLMIFKLSMRIRAASRLYLALSLALTSNARPSSLSSSIPQIPLVTKSSSLAATSAPHYSSTSTASITYLSDWHSISSGSSVSSSDGPGSSLGWLQSSASSPSGSSLSLSAKGLTTAPSASISSASPAVSSSSASFPQWSPPEVHAAFNGSSNSSGFPKFNVDQKEKNVPGITASASYSASGAFNSAIPASITSMRNPFNVTKPLNQTNVCGGPVSIASSLITSGLFPANDCLPLNWDQGVLDMPYGGNCSMSPGFDGYNAKSCSCVNSAAKWYHDYATATVTSQQCQSSYDLYEALDIQTLGCSYNTITELATPYPAPTSCCDKCEVAASAVQLVYWPPADAPSNSSRETNNTGSSNWNVTAAPVQSAASYGIVENGFTFISPSVYVIYSSIHASASCVALFNSHIPIGSAYTAVTRAYDPNGLSTAICEAENMGAGIEYCISPVADQNNPAYCFQGIDNGWRQIDFSELYDPPPASDLLTRYQSCFPGHSISADFASMMFVKPQLAFPPDVTDIDPVWATWGGSTCTPVNLGVYDPPRVLQKATALAPVPTPAADPQAEKAPPSPAVTLKSPVAAPTTAATSAAPNDGVKANDPGSNNAGMATPTTAQSDPVAAVVDPVDPSIAAQNEGSPATGNSNVVKAGSNSKSNSDPVAAVVDPVNGSVGEQNESSPTTANSGAVNAGSSSDPNSDPSSGNSNSDPVASGGGTTPVDTEKQSGPNAATNPGTDPSTDSATGNNDPSTAPITLLPQLPVDTAKENGDTSAISGKPGITVGGANGGSKGGNNGVTNGGTSGGSSGGTTGTNEDTSGGTDSGSNGGINDGTSGSPNGDGNTNPAPIASVNSQPITKDTSGNILLSGSTLAPGSTAIFSGHTIANAPSAVIMDGSTYAPSPTTPSAPSLLVNNQLLHMTNGGLKIGSQTLVPGTHTTMDNHVIDYANPSQVIEDGVTHNLAPVSSSNPLVLSGQTLSRTTNGGLIRAGTTIAPGRAVAIGGHVYSLAGSSSLIMDGNTYALPAATNAYQIQAATSSPPPIVPPGPLTLANGLVVTAQPSTSPDTPQNYLLPNGVSLSADGSAAVYSGTTYSALPSNAGILAADPSGSSTLAIPTVPPPATPSVYTAAGATFTPQPSGFAIGGTTLTPGGRALTTSGTVVSLGTGGTFVLASSTTVLPPQSVFTARATGFVLGGAAYTIDGTVVSLGTDSVLSLGGTAYRLGPQSVFTLAGHTSTAAATGLGGAVASGLRGVGFQGAAAARGVDAWGVGLGLGVAVAAVVL</sequence>
<protein>
    <submittedName>
        <fullName evidence="3">Uncharacterized protein</fullName>
    </submittedName>
</protein>
<organism evidence="3 4">
    <name type="scientific">Letharia columbiana</name>
    <dbReference type="NCBI Taxonomy" id="112416"/>
    <lineage>
        <taxon>Eukaryota</taxon>
        <taxon>Fungi</taxon>
        <taxon>Dikarya</taxon>
        <taxon>Ascomycota</taxon>
        <taxon>Pezizomycotina</taxon>
        <taxon>Lecanoromycetes</taxon>
        <taxon>OSLEUM clade</taxon>
        <taxon>Lecanoromycetidae</taxon>
        <taxon>Lecanorales</taxon>
        <taxon>Lecanorineae</taxon>
        <taxon>Parmeliaceae</taxon>
        <taxon>Letharia</taxon>
    </lineage>
</organism>
<dbReference type="AlphaFoldDB" id="A0A8H6FHP8"/>
<dbReference type="RefSeq" id="XP_037159510.1">
    <property type="nucleotide sequence ID" value="XM_037313593.1"/>
</dbReference>
<dbReference type="EMBL" id="JACCJC010000075">
    <property type="protein sequence ID" value="KAF6228695.1"/>
    <property type="molecule type" value="Genomic_DNA"/>
</dbReference>
<comment type="caution">
    <text evidence="3">The sequence shown here is derived from an EMBL/GenBank/DDBJ whole genome shotgun (WGS) entry which is preliminary data.</text>
</comment>
<reference evidence="3 4" key="1">
    <citation type="journal article" date="2020" name="Genomics">
        <title>Complete, high-quality genomes from long-read metagenomic sequencing of two wolf lichen thalli reveals enigmatic genome architecture.</title>
        <authorList>
            <person name="McKenzie S.K."/>
            <person name="Walston R.F."/>
            <person name="Allen J.L."/>
        </authorList>
    </citation>
    <scope>NUCLEOTIDE SEQUENCE [LARGE SCALE GENOMIC DNA]</scope>
    <source>
        <strain evidence="3">WasteWater2</strain>
    </source>
</reference>
<feature type="signal peptide" evidence="2">
    <location>
        <begin position="1"/>
        <end position="29"/>
    </location>
</feature>
<name>A0A8H6FHP8_9LECA</name>
<feature type="chain" id="PRO_5034954668" evidence="2">
    <location>
        <begin position="30"/>
        <end position="1271"/>
    </location>
</feature>
<feature type="compositionally biased region" description="Polar residues" evidence="1">
    <location>
        <begin position="625"/>
        <end position="651"/>
    </location>
</feature>
<evidence type="ECO:0000313" key="3">
    <source>
        <dbReference type="EMBL" id="KAF6228695.1"/>
    </source>
</evidence>
<feature type="compositionally biased region" description="Gly residues" evidence="1">
    <location>
        <begin position="811"/>
        <end position="820"/>
    </location>
</feature>
<feature type="compositionally biased region" description="Low complexity" evidence="1">
    <location>
        <begin position="572"/>
        <end position="586"/>
    </location>
</feature>
<evidence type="ECO:0000256" key="1">
    <source>
        <dbReference type="SAM" id="MobiDB-lite"/>
    </source>
</evidence>
<feature type="compositionally biased region" description="Low complexity" evidence="1">
    <location>
        <begin position="675"/>
        <end position="701"/>
    </location>
</feature>